<organism evidence="1 2">
    <name type="scientific">Actinosynnema pretiosum subsp. pretiosum</name>
    <dbReference type="NCBI Taxonomy" id="103721"/>
    <lineage>
        <taxon>Bacteria</taxon>
        <taxon>Bacillati</taxon>
        <taxon>Actinomycetota</taxon>
        <taxon>Actinomycetes</taxon>
        <taxon>Pseudonocardiales</taxon>
        <taxon>Pseudonocardiaceae</taxon>
        <taxon>Actinosynnema</taxon>
    </lineage>
</organism>
<dbReference type="AlphaFoldDB" id="A0AA45LAV2"/>
<evidence type="ECO:0000313" key="1">
    <source>
        <dbReference type="EMBL" id="QUF06335.1"/>
    </source>
</evidence>
<proteinExistence type="predicted"/>
<dbReference type="EMBL" id="CP073249">
    <property type="protein sequence ID" value="QUF06335.1"/>
    <property type="molecule type" value="Genomic_DNA"/>
</dbReference>
<sequence>MAQKTKPTRPPTYGPVQFATRIGLERWQAEAARERDLFPGPDLNSERWSEALAIQVAAQVPAIVKVVGAEHPIGASRAAAQISERSGLEVTWSDVRAIADARPELLPVVVADRLRWTAGSKTREETAAALGVTVRELRKMPLERGPLGRYDTEQVRALAADETAAATAAEVIADRRLGPD</sequence>
<evidence type="ECO:0000313" key="2">
    <source>
        <dbReference type="Proteomes" id="UP000677152"/>
    </source>
</evidence>
<gene>
    <name evidence="1" type="ORF">KCV87_09905</name>
</gene>
<protein>
    <submittedName>
        <fullName evidence="1">Uncharacterized protein</fullName>
    </submittedName>
</protein>
<dbReference type="Proteomes" id="UP000677152">
    <property type="component" value="Chromosome"/>
</dbReference>
<reference evidence="1" key="1">
    <citation type="submission" date="2021-04" db="EMBL/GenBank/DDBJ databases">
        <title>Genomic sequence of Actinosynnema pretiosum subsp. pretiosum ATCC 31280 (C-14919).</title>
        <authorList>
            <person name="Bai L."/>
            <person name="Wang X."/>
            <person name="Xiao Y."/>
        </authorList>
    </citation>
    <scope>NUCLEOTIDE SEQUENCE</scope>
    <source>
        <strain evidence="1">ATCC 31280</strain>
    </source>
</reference>
<accession>A0AA45LAV2</accession>
<name>A0AA45LAV2_9PSEU</name>